<dbReference type="PANTHER" id="PTHR37315:SF1">
    <property type="entry name" value="UPF0311 PROTEIN BLR7842"/>
    <property type="match status" value="1"/>
</dbReference>
<dbReference type="HAMAP" id="MF_00775">
    <property type="entry name" value="UPF0311"/>
    <property type="match status" value="1"/>
</dbReference>
<name>A0ABW3FJD2_9HYPH</name>
<reference evidence="3" key="1">
    <citation type="journal article" date="2019" name="Int. J. Syst. Evol. Microbiol.">
        <title>The Global Catalogue of Microorganisms (GCM) 10K type strain sequencing project: providing services to taxonomists for standard genome sequencing and annotation.</title>
        <authorList>
            <consortium name="The Broad Institute Genomics Platform"/>
            <consortium name="The Broad Institute Genome Sequencing Center for Infectious Disease"/>
            <person name="Wu L."/>
            <person name="Ma J."/>
        </authorList>
    </citation>
    <scope>NUCLEOTIDE SEQUENCE [LARGE SCALE GENOMIC DNA]</scope>
    <source>
        <strain evidence="3">CCUG 60023</strain>
    </source>
</reference>
<comment type="similarity">
    <text evidence="1">Belongs to the UPF0311 family.</text>
</comment>
<dbReference type="EMBL" id="JBHTJV010000012">
    <property type="protein sequence ID" value="MFD0917340.1"/>
    <property type="molecule type" value="Genomic_DNA"/>
</dbReference>
<keyword evidence="3" id="KW-1185">Reference proteome</keyword>
<accession>A0ABW3FJD2</accession>
<dbReference type="Proteomes" id="UP001597101">
    <property type="component" value="Unassembled WGS sequence"/>
</dbReference>
<protein>
    <recommendedName>
        <fullName evidence="1">UPF0311 protein ACFQ14_13075</fullName>
    </recommendedName>
</protein>
<dbReference type="RefSeq" id="WP_377213202.1">
    <property type="nucleotide sequence ID" value="NZ_JBHTJV010000012.1"/>
</dbReference>
<comment type="caution">
    <text evidence="2">The sequence shown here is derived from an EMBL/GenBank/DDBJ whole genome shotgun (WGS) entry which is preliminary data.</text>
</comment>
<dbReference type="PANTHER" id="PTHR37315">
    <property type="entry name" value="UPF0311 PROTEIN BLR7842"/>
    <property type="match status" value="1"/>
</dbReference>
<evidence type="ECO:0000313" key="2">
    <source>
        <dbReference type="EMBL" id="MFD0917340.1"/>
    </source>
</evidence>
<gene>
    <name evidence="2" type="ORF">ACFQ14_13075</name>
</gene>
<dbReference type="Pfam" id="PF11578">
    <property type="entry name" value="DUF3237"/>
    <property type="match status" value="1"/>
</dbReference>
<proteinExistence type="inferred from homology"/>
<organism evidence="2 3">
    <name type="scientific">Pseudahrensia aquimaris</name>
    <dbReference type="NCBI Taxonomy" id="744461"/>
    <lineage>
        <taxon>Bacteria</taxon>
        <taxon>Pseudomonadati</taxon>
        <taxon>Pseudomonadota</taxon>
        <taxon>Alphaproteobacteria</taxon>
        <taxon>Hyphomicrobiales</taxon>
        <taxon>Ahrensiaceae</taxon>
        <taxon>Pseudahrensia</taxon>
    </lineage>
</organism>
<evidence type="ECO:0000313" key="3">
    <source>
        <dbReference type="Proteomes" id="UP001597101"/>
    </source>
</evidence>
<dbReference type="InterPro" id="IPR020915">
    <property type="entry name" value="UPF0311"/>
</dbReference>
<evidence type="ECO:0000256" key="1">
    <source>
        <dbReference type="HAMAP-Rule" id="MF_00775"/>
    </source>
</evidence>
<sequence>MEIRPLFKFQVSVGEPHVTPDGPYGIRRFIPILGGSFEGERLNGAVLPGGADCQLIRPDGVAELEVRCTFQTDDGVIFLMKGLGMRHGPAEVLERIAKGEPTDPSEYYFRETMIFEAPAGKYEWLNKLQAIGTGERLQSEVKIDCWEIL</sequence>
<dbReference type="Gene3D" id="2.40.160.20">
    <property type="match status" value="1"/>
</dbReference>